<organism evidence="3 4">
    <name type="scientific">Patella caerulea</name>
    <name type="common">Rayed Mediterranean limpet</name>
    <dbReference type="NCBI Taxonomy" id="87958"/>
    <lineage>
        <taxon>Eukaryota</taxon>
        <taxon>Metazoa</taxon>
        <taxon>Spiralia</taxon>
        <taxon>Lophotrochozoa</taxon>
        <taxon>Mollusca</taxon>
        <taxon>Gastropoda</taxon>
        <taxon>Patellogastropoda</taxon>
        <taxon>Patelloidea</taxon>
        <taxon>Patellidae</taxon>
        <taxon>Patella</taxon>
    </lineage>
</organism>
<dbReference type="GO" id="GO:0005737">
    <property type="term" value="C:cytoplasm"/>
    <property type="evidence" value="ECO:0007669"/>
    <property type="project" value="TreeGrafter"/>
</dbReference>
<gene>
    <name evidence="3" type="ORF">SNE40_022784</name>
</gene>
<dbReference type="Pfam" id="PF24681">
    <property type="entry name" value="Kelch_KLHDC2_KLHL20_DRC7"/>
    <property type="match status" value="1"/>
</dbReference>
<evidence type="ECO:0000256" key="1">
    <source>
        <dbReference type="ARBA" id="ARBA00022441"/>
    </source>
</evidence>
<sequence length="647" mass="72825">MRLTNGEVDTTLSCFWKRVGSSSNQSPRSRFKHSSCLHGNYVYIYGGKDGTQPLKDLWRFDTTTEEWNELDTHGSELGHLQGHTLVSYKRLILIFGGEFTNTVNTAPLWIYNPDLNHIRKCWCDQTASQPCGRREHTAVIYNNNMYIYGGFIDIKGSTSELWQYSIDEEEWCLLPSPRGDSPGNRHGHSAVVRANSMWIYGGMKDLTVKTDLWCYNFISGKWFLMKSVNGGPPPLTGHSVVMVGDNMLIFGGENQGKLSNDIWSYHFESSTWTKLEHDNRAALPSITQHSTIVIQNYASHTTEGSARTSSVPHLQRKKIRSSQYSLPDRPQSTPLSGPANASSVNFHNKIFPTTSDNHEKLSDFCLQSLTTVTGDVGLKRKTDKQPLLDDSLGNLSLGYDNCVRDILSDETDGVQSDIGEILSDKDSHLYKKASSRPTDLCSKCLVKHKATKPKIEYTSQRSRICRICSEPLRRSRHESDIFVEDLEQVDDENQNETEPLPNSFYVMHHDYSNNQNGREIIELDVVKPNSGKDNCDIVTSCSKCNFKHICNGDNCSSVSLLLPSPSKEFTSIATQTDDVIHDVRRPVAESDRQHVYEVMEDSRSDIADKKLSADGNNIQVIIFGGKTSTTKTTERCAISIWKLNILL</sequence>
<dbReference type="InterPro" id="IPR015915">
    <property type="entry name" value="Kelch-typ_b-propeller"/>
</dbReference>
<evidence type="ECO:0000313" key="3">
    <source>
        <dbReference type="EMBL" id="KAK6165986.1"/>
    </source>
</evidence>
<dbReference type="Proteomes" id="UP001347796">
    <property type="component" value="Unassembled WGS sequence"/>
</dbReference>
<proteinExistence type="predicted"/>
<evidence type="ECO:0000313" key="4">
    <source>
        <dbReference type="Proteomes" id="UP001347796"/>
    </source>
</evidence>
<feature type="region of interest" description="Disordered" evidence="2">
    <location>
        <begin position="303"/>
        <end position="341"/>
    </location>
</feature>
<dbReference type="Pfam" id="PF01344">
    <property type="entry name" value="Kelch_1"/>
    <property type="match status" value="1"/>
</dbReference>
<dbReference type="PANTHER" id="PTHR46461">
    <property type="entry name" value="KELCH DOMAIN-CONTAINING PROTEIN 3"/>
    <property type="match status" value="1"/>
</dbReference>
<comment type="caution">
    <text evidence="3">The sequence shown here is derived from an EMBL/GenBank/DDBJ whole genome shotgun (WGS) entry which is preliminary data.</text>
</comment>
<keyword evidence="4" id="KW-1185">Reference proteome</keyword>
<dbReference type="AlphaFoldDB" id="A0AAN8GBC7"/>
<dbReference type="InterPro" id="IPR006652">
    <property type="entry name" value="Kelch_1"/>
</dbReference>
<name>A0AAN8GBC7_PATCE</name>
<dbReference type="Gene3D" id="2.120.10.80">
    <property type="entry name" value="Kelch-type beta propeller"/>
    <property type="match status" value="2"/>
</dbReference>
<evidence type="ECO:0008006" key="5">
    <source>
        <dbReference type="Google" id="ProtNLM"/>
    </source>
</evidence>
<feature type="compositionally biased region" description="Polar residues" evidence="2">
    <location>
        <begin position="321"/>
        <end position="341"/>
    </location>
</feature>
<dbReference type="PANTHER" id="PTHR46461:SF1">
    <property type="entry name" value="KELCH DOMAIN-CONTAINING PROTEIN 3"/>
    <property type="match status" value="1"/>
</dbReference>
<dbReference type="EMBL" id="JAZGQO010000021">
    <property type="protein sequence ID" value="KAK6165986.1"/>
    <property type="molecule type" value="Genomic_DNA"/>
</dbReference>
<feature type="compositionally biased region" description="Polar residues" evidence="2">
    <location>
        <begin position="303"/>
        <end position="312"/>
    </location>
</feature>
<dbReference type="GO" id="GO:0003682">
    <property type="term" value="F:chromatin binding"/>
    <property type="evidence" value="ECO:0007669"/>
    <property type="project" value="InterPro"/>
</dbReference>
<protein>
    <recommendedName>
        <fullName evidence="5">Tip elongation aberrant protein 1</fullName>
    </recommendedName>
</protein>
<accession>A0AAN8GBC7</accession>
<dbReference type="SUPFAM" id="SSF117281">
    <property type="entry name" value="Kelch motif"/>
    <property type="match status" value="1"/>
</dbReference>
<dbReference type="InterPro" id="IPR052637">
    <property type="entry name" value="KLHDC3-like"/>
</dbReference>
<keyword evidence="1" id="KW-0880">Kelch repeat</keyword>
<reference evidence="3 4" key="1">
    <citation type="submission" date="2024-01" db="EMBL/GenBank/DDBJ databases">
        <title>The genome of the rayed Mediterranean limpet Patella caerulea (Linnaeus, 1758).</title>
        <authorList>
            <person name="Anh-Thu Weber A."/>
            <person name="Halstead-Nussloch G."/>
        </authorList>
    </citation>
    <scope>NUCLEOTIDE SEQUENCE [LARGE SCALE GENOMIC DNA]</scope>
    <source>
        <strain evidence="3">AATW-2023a</strain>
        <tissue evidence="3">Whole specimen</tissue>
    </source>
</reference>
<evidence type="ECO:0000256" key="2">
    <source>
        <dbReference type="SAM" id="MobiDB-lite"/>
    </source>
</evidence>